<gene>
    <name evidence="2" type="ORF">GMD11_05655</name>
    <name evidence="3" type="ORF">GMD18_05300</name>
</gene>
<evidence type="ECO:0000313" key="4">
    <source>
        <dbReference type="Proteomes" id="UP000443070"/>
    </source>
</evidence>
<sequence length="200" mass="21417">MKKTLILSLALALGITTVCVASPLKNYNAGKVAVDLGLNVPTSNTYEGHSVGSKKTSPYAGITVGLGSNTAVNYKWNQYKNSGSNKVEAQQLNLMYKVLPVLDVYAGYVDSDIKLHGDSRSRSSGQVGVQGRVELPFLCTLWGRAGVGNKLNSYEIGLSRTLVSNVELNLSYYDNKFKDSAPGGSDVKTKGVNMGITVKF</sequence>
<dbReference type="EMBL" id="WNBW01000002">
    <property type="protein sequence ID" value="MTU03817.1"/>
    <property type="molecule type" value="Genomic_DNA"/>
</dbReference>
<organism evidence="2 5">
    <name type="scientific">Phascolarctobacterium faecium</name>
    <dbReference type="NCBI Taxonomy" id="33025"/>
    <lineage>
        <taxon>Bacteria</taxon>
        <taxon>Bacillati</taxon>
        <taxon>Bacillota</taxon>
        <taxon>Negativicutes</taxon>
        <taxon>Acidaminococcales</taxon>
        <taxon>Acidaminococcaceae</taxon>
        <taxon>Phascolarctobacterium</taxon>
    </lineage>
</organism>
<evidence type="ECO:0000313" key="5">
    <source>
        <dbReference type="Proteomes" id="UP000484547"/>
    </source>
</evidence>
<evidence type="ECO:0000313" key="2">
    <source>
        <dbReference type="EMBL" id="MTT75755.1"/>
    </source>
</evidence>
<evidence type="ECO:0000313" key="3">
    <source>
        <dbReference type="EMBL" id="MTU03817.1"/>
    </source>
</evidence>
<keyword evidence="1" id="KW-0732">Signal</keyword>
<dbReference type="AlphaFoldDB" id="A0A7X2XFI4"/>
<dbReference type="Gene3D" id="2.40.160.10">
    <property type="entry name" value="Porin"/>
    <property type="match status" value="1"/>
</dbReference>
<dbReference type="Proteomes" id="UP000443070">
    <property type="component" value="Unassembled WGS sequence"/>
</dbReference>
<accession>A0A7X2XFI4</accession>
<evidence type="ECO:0000256" key="1">
    <source>
        <dbReference type="SAM" id="SignalP"/>
    </source>
</evidence>
<comment type="caution">
    <text evidence="2">The sequence shown here is derived from an EMBL/GenBank/DDBJ whole genome shotgun (WGS) entry which is preliminary data.</text>
</comment>
<dbReference type="OrthoDB" id="1678773at2"/>
<keyword evidence="4" id="KW-1185">Reference proteome</keyword>
<dbReference type="InterPro" id="IPR023614">
    <property type="entry name" value="Porin_dom_sf"/>
</dbReference>
<feature type="signal peptide" evidence="1">
    <location>
        <begin position="1"/>
        <end position="21"/>
    </location>
</feature>
<name>A0A7X2XFI4_9FIRM</name>
<proteinExistence type="predicted"/>
<dbReference type="Proteomes" id="UP000484547">
    <property type="component" value="Unassembled WGS sequence"/>
</dbReference>
<protein>
    <recommendedName>
        <fullName evidence="6">Outer membrane protein beta-barrel domain-containing protein</fullName>
    </recommendedName>
</protein>
<dbReference type="RefSeq" id="WP_149955578.1">
    <property type="nucleotide sequence ID" value="NZ_JBKYII010000001.1"/>
</dbReference>
<reference evidence="4 5" key="1">
    <citation type="journal article" date="2019" name="Nat. Med.">
        <title>A library of human gut bacterial isolates paired with longitudinal multiomics data enables mechanistic microbiome research.</title>
        <authorList>
            <person name="Poyet M."/>
            <person name="Groussin M."/>
            <person name="Gibbons S.M."/>
            <person name="Avila-Pacheco J."/>
            <person name="Jiang X."/>
            <person name="Kearney S.M."/>
            <person name="Perrotta A.R."/>
            <person name="Berdy B."/>
            <person name="Zhao S."/>
            <person name="Lieberman T.D."/>
            <person name="Swanson P.K."/>
            <person name="Smith M."/>
            <person name="Roesemann S."/>
            <person name="Alexander J.E."/>
            <person name="Rich S.A."/>
            <person name="Livny J."/>
            <person name="Vlamakis H."/>
            <person name="Clish C."/>
            <person name="Bullock K."/>
            <person name="Deik A."/>
            <person name="Scott J."/>
            <person name="Pierce K.A."/>
            <person name="Xavier R.J."/>
            <person name="Alm E.J."/>
        </authorList>
    </citation>
    <scope>NUCLEOTIDE SEQUENCE [LARGE SCALE GENOMIC DNA]</scope>
    <source>
        <strain evidence="2 5">BIOML-A13</strain>
        <strain evidence="3 4">BIOML-A3</strain>
    </source>
</reference>
<evidence type="ECO:0008006" key="6">
    <source>
        <dbReference type="Google" id="ProtNLM"/>
    </source>
</evidence>
<dbReference type="EMBL" id="WNBM01000002">
    <property type="protein sequence ID" value="MTT75755.1"/>
    <property type="molecule type" value="Genomic_DNA"/>
</dbReference>
<feature type="chain" id="PRO_5038853565" description="Outer membrane protein beta-barrel domain-containing protein" evidence="1">
    <location>
        <begin position="22"/>
        <end position="200"/>
    </location>
</feature>
<dbReference type="SUPFAM" id="SSF56935">
    <property type="entry name" value="Porins"/>
    <property type="match status" value="1"/>
</dbReference>